<evidence type="ECO:0000313" key="5">
    <source>
        <dbReference type="EMBL" id="PIQ86649.1"/>
    </source>
</evidence>
<dbReference type="Proteomes" id="UP000230859">
    <property type="component" value="Unassembled WGS sequence"/>
</dbReference>
<dbReference type="AlphaFoldDB" id="A0A2H0LQD8"/>
<keyword evidence="3" id="KW-0786">Thiamine pyrophosphate</keyword>
<dbReference type="CDD" id="cd02012">
    <property type="entry name" value="TPP_TK"/>
    <property type="match status" value="1"/>
</dbReference>
<evidence type="ECO:0000313" key="6">
    <source>
        <dbReference type="Proteomes" id="UP000230859"/>
    </source>
</evidence>
<dbReference type="Gene3D" id="3.40.50.970">
    <property type="match status" value="1"/>
</dbReference>
<protein>
    <submittedName>
        <fullName evidence="5">Transketolase</fullName>
    </submittedName>
</protein>
<comment type="similarity">
    <text evidence="2">Belongs to the transketolase family.</text>
</comment>
<name>A0A2H0LQD8_9BACT</name>
<reference evidence="5 6" key="1">
    <citation type="submission" date="2017-09" db="EMBL/GenBank/DDBJ databases">
        <title>Depth-based differentiation of microbial function through sediment-hosted aquifers and enrichment of novel symbionts in the deep terrestrial subsurface.</title>
        <authorList>
            <person name="Probst A.J."/>
            <person name="Ladd B."/>
            <person name="Jarett J.K."/>
            <person name="Geller-Mcgrath D.E."/>
            <person name="Sieber C.M."/>
            <person name="Emerson J.B."/>
            <person name="Anantharaman K."/>
            <person name="Thomas B.C."/>
            <person name="Malmstrom R."/>
            <person name="Stieglmeier M."/>
            <person name="Klingl A."/>
            <person name="Woyke T."/>
            <person name="Ryan C.M."/>
            <person name="Banfield J.F."/>
        </authorList>
    </citation>
    <scope>NUCLEOTIDE SEQUENCE [LARGE SCALE GENOMIC DNA]</scope>
    <source>
        <strain evidence="5">CG11_big_fil_rev_8_21_14_0_20_45_26</strain>
    </source>
</reference>
<gene>
    <name evidence="5" type="ORF">COV74_03905</name>
</gene>
<comment type="caution">
    <text evidence="5">The sequence shown here is derived from an EMBL/GenBank/DDBJ whole genome shotgun (WGS) entry which is preliminary data.</text>
</comment>
<organism evidence="5 6">
    <name type="scientific">Candidatus Abzuiibacterium crystallinum</name>
    <dbReference type="NCBI Taxonomy" id="1974748"/>
    <lineage>
        <taxon>Bacteria</taxon>
        <taxon>Pseudomonadati</taxon>
        <taxon>Candidatus Omnitrophota</taxon>
        <taxon>Candidatus Abzuiibacterium</taxon>
    </lineage>
</organism>
<accession>A0A2H0LQD8</accession>
<comment type="cofactor">
    <cofactor evidence="1">
        <name>thiamine diphosphate</name>
        <dbReference type="ChEBI" id="CHEBI:58937"/>
    </cofactor>
</comment>
<dbReference type="InterPro" id="IPR029061">
    <property type="entry name" value="THDP-binding"/>
</dbReference>
<evidence type="ECO:0000256" key="2">
    <source>
        <dbReference type="ARBA" id="ARBA00007131"/>
    </source>
</evidence>
<evidence type="ECO:0000259" key="4">
    <source>
        <dbReference type="Pfam" id="PF00456"/>
    </source>
</evidence>
<dbReference type="EMBL" id="PCVY01000038">
    <property type="protein sequence ID" value="PIQ86649.1"/>
    <property type="molecule type" value="Genomic_DNA"/>
</dbReference>
<evidence type="ECO:0000256" key="1">
    <source>
        <dbReference type="ARBA" id="ARBA00001964"/>
    </source>
</evidence>
<dbReference type="InterPro" id="IPR005474">
    <property type="entry name" value="Transketolase_N"/>
</dbReference>
<dbReference type="Pfam" id="PF00456">
    <property type="entry name" value="Transketolase_N"/>
    <property type="match status" value="1"/>
</dbReference>
<dbReference type="PANTHER" id="PTHR47514:SF1">
    <property type="entry name" value="TRANSKETOLASE N-TERMINAL SECTION-RELATED"/>
    <property type="match status" value="1"/>
</dbReference>
<dbReference type="SUPFAM" id="SSF52518">
    <property type="entry name" value="Thiamin diphosphate-binding fold (THDP-binding)"/>
    <property type="match status" value="1"/>
</dbReference>
<dbReference type="PANTHER" id="PTHR47514">
    <property type="entry name" value="TRANSKETOLASE N-TERMINAL SECTION-RELATED"/>
    <property type="match status" value="1"/>
</dbReference>
<sequence length="283" mass="31280">MIISMKVSQTKAVSISELKKVATEIRKNIIRMTAEAKSGHPGGSLSATEVVVALYFQVMRHDPKNPGWADRDRFIMSKGHASPVLYAALAHSGYFPAKDLINFRKLESPLQGHPDRRRLPGVEASTGSLGQGLSIGIGMALARRLQKKDYRTFVVMSDGEMNEGQTWEGAAFAAFQKLDHLTLIVDFNKYQLSDATAQILNMESLAEKWKSFNWDVQEIDGHDLEAVLKALERAKQVKGKPAVIIAHTVKGKGISFMENNNHFHGVAPTAEEAERALKELEGK</sequence>
<evidence type="ECO:0000256" key="3">
    <source>
        <dbReference type="ARBA" id="ARBA00023052"/>
    </source>
</evidence>
<proteinExistence type="inferred from homology"/>
<feature type="domain" description="Transketolase N-terminal" evidence="4">
    <location>
        <begin position="20"/>
        <end position="276"/>
    </location>
</feature>